<dbReference type="Proteomes" id="UP001310594">
    <property type="component" value="Unassembled WGS sequence"/>
</dbReference>
<dbReference type="AlphaFoldDB" id="A0AAN7ZP82"/>
<organism evidence="1 2">
    <name type="scientific">Elasticomyces elasticus</name>
    <dbReference type="NCBI Taxonomy" id="574655"/>
    <lineage>
        <taxon>Eukaryota</taxon>
        <taxon>Fungi</taxon>
        <taxon>Dikarya</taxon>
        <taxon>Ascomycota</taxon>
        <taxon>Pezizomycotina</taxon>
        <taxon>Dothideomycetes</taxon>
        <taxon>Dothideomycetidae</taxon>
        <taxon>Mycosphaerellales</taxon>
        <taxon>Teratosphaeriaceae</taxon>
        <taxon>Elasticomyces</taxon>
    </lineage>
</organism>
<accession>A0AAN7ZP82</accession>
<gene>
    <name evidence="1" type="ORF">LTR97_004951</name>
</gene>
<proteinExistence type="predicted"/>
<name>A0AAN7ZP82_9PEZI</name>
<evidence type="ECO:0000313" key="1">
    <source>
        <dbReference type="EMBL" id="KAK5702131.1"/>
    </source>
</evidence>
<evidence type="ECO:0000313" key="2">
    <source>
        <dbReference type="Proteomes" id="UP001310594"/>
    </source>
</evidence>
<dbReference type="EMBL" id="JAVRQU010000006">
    <property type="protein sequence ID" value="KAK5702131.1"/>
    <property type="molecule type" value="Genomic_DNA"/>
</dbReference>
<sequence length="116" mass="12861">MTVSAEVVENPKCLQATTALWFDEGDAVNAYHQGLWALALGERMVDKQDYAIPTAAAGVWWDALVDEAACRIDAAEVQIGAGLSRVAIECKDIIGEEDPEHMMWSDFVQYPRYVEL</sequence>
<comment type="caution">
    <text evidence="1">The sequence shown here is derived from an EMBL/GenBank/DDBJ whole genome shotgun (WGS) entry which is preliminary data.</text>
</comment>
<reference evidence="1" key="1">
    <citation type="submission" date="2023-08" db="EMBL/GenBank/DDBJ databases">
        <title>Black Yeasts Isolated from many extreme environments.</title>
        <authorList>
            <person name="Coleine C."/>
            <person name="Stajich J.E."/>
            <person name="Selbmann L."/>
        </authorList>
    </citation>
    <scope>NUCLEOTIDE SEQUENCE</scope>
    <source>
        <strain evidence="1">CCFEE 5810</strain>
    </source>
</reference>
<protein>
    <submittedName>
        <fullName evidence="1">Uncharacterized protein</fullName>
    </submittedName>
</protein>